<dbReference type="Pfam" id="PF02921">
    <property type="entry name" value="UCR_TM"/>
    <property type="match status" value="1"/>
</dbReference>
<evidence type="ECO:0000256" key="4">
    <source>
        <dbReference type="ARBA" id="ARBA00022714"/>
    </source>
</evidence>
<evidence type="ECO:0000256" key="12">
    <source>
        <dbReference type="RuleBase" id="RU004494"/>
    </source>
</evidence>
<evidence type="ECO:0000256" key="10">
    <source>
        <dbReference type="ARBA" id="ARBA00023157"/>
    </source>
</evidence>
<comment type="miscellaneous">
    <text evidence="12">The Rieske protein is a high potential 2Fe-2S protein.</text>
</comment>
<sequence>MALRRAVATLLPSAARLETQALGSVANHASNCYSHLLSGSLEQEQRQKQQPVGIFRSFAADAVAAVKEGETKLTPTNRLSMTPTHLIKYDEHNHQRFPPGTEGRPFAYFVQTGGRFLYASAARLAVLKIVLSLSAAADTMAISSLEVDLSGVQEGETITVKWRGKPVFIRHRTDAEIAQSAEVAMAELRDPQKDVDRAINPKYLVVVGICTHLGCVPIFGAGNFNAWFCPCHGSHYDISGRIREGPAPYNLEVPEYRYVTEEKIIIG</sequence>
<dbReference type="InterPro" id="IPR036922">
    <property type="entry name" value="Rieske_2Fe-2S_sf"/>
</dbReference>
<keyword evidence="7" id="KW-0408">Iron</keyword>
<dbReference type="FunFam" id="2.102.10.10:FF:000001">
    <property type="entry name" value="Cytochrome b-c1 complex subunit Rieske, mitochondrial"/>
    <property type="match status" value="1"/>
</dbReference>
<evidence type="ECO:0000256" key="3">
    <source>
        <dbReference type="ARBA" id="ARBA00022692"/>
    </source>
</evidence>
<evidence type="ECO:0000313" key="16">
    <source>
        <dbReference type="Proteomes" id="UP000612055"/>
    </source>
</evidence>
<dbReference type="InterPro" id="IPR005805">
    <property type="entry name" value="Rieske_Fe-S_prot_C"/>
</dbReference>
<keyword evidence="12" id="KW-0249">Electron transport</keyword>
<evidence type="ECO:0000256" key="1">
    <source>
        <dbReference type="ARBA" id="ARBA00004434"/>
    </source>
</evidence>
<dbReference type="AlphaFoldDB" id="A0A835YCT9"/>
<keyword evidence="6" id="KW-1133">Transmembrane helix</keyword>
<dbReference type="InterPro" id="IPR017941">
    <property type="entry name" value="Rieske_2Fe-2S"/>
</dbReference>
<reference evidence="15" key="1">
    <citation type="journal article" date="2020" name="bioRxiv">
        <title>Comparative genomics of Chlamydomonas.</title>
        <authorList>
            <person name="Craig R.J."/>
            <person name="Hasan A.R."/>
            <person name="Ness R.W."/>
            <person name="Keightley P.D."/>
        </authorList>
    </citation>
    <scope>NUCLEOTIDE SEQUENCE</scope>
    <source>
        <strain evidence="15">CCAP 11/70</strain>
    </source>
</reference>
<dbReference type="SUPFAM" id="SSF81502">
    <property type="entry name" value="ISP transmembrane anchor"/>
    <property type="match status" value="1"/>
</dbReference>
<evidence type="ECO:0000256" key="8">
    <source>
        <dbReference type="ARBA" id="ARBA00023014"/>
    </source>
</evidence>
<dbReference type="Proteomes" id="UP000612055">
    <property type="component" value="Unassembled WGS sequence"/>
</dbReference>
<dbReference type="SUPFAM" id="SSF50022">
    <property type="entry name" value="ISP domain"/>
    <property type="match status" value="1"/>
</dbReference>
<keyword evidence="4" id="KW-0001">2Fe-2S</keyword>
<keyword evidence="8" id="KW-0411">Iron-sulfur</keyword>
<keyword evidence="13" id="KW-0679">Respiratory chain</keyword>
<comment type="caution">
    <text evidence="15">The sequence shown here is derived from an EMBL/GenBank/DDBJ whole genome shotgun (WGS) entry which is preliminary data.</text>
</comment>
<comment type="catalytic activity">
    <reaction evidence="11 12">
        <text>a quinol + 2 Fe(III)-[cytochrome c](out) = a quinone + 2 Fe(II)-[cytochrome c](out) + 2 H(+)(out)</text>
        <dbReference type="Rhea" id="RHEA:11484"/>
        <dbReference type="Rhea" id="RHEA-COMP:10350"/>
        <dbReference type="Rhea" id="RHEA-COMP:14399"/>
        <dbReference type="ChEBI" id="CHEBI:15378"/>
        <dbReference type="ChEBI" id="CHEBI:24646"/>
        <dbReference type="ChEBI" id="CHEBI:29033"/>
        <dbReference type="ChEBI" id="CHEBI:29034"/>
        <dbReference type="ChEBI" id="CHEBI:132124"/>
        <dbReference type="EC" id="7.1.1.8"/>
    </reaction>
</comment>
<dbReference type="PRINTS" id="PR00162">
    <property type="entry name" value="RIESKE"/>
</dbReference>
<dbReference type="PANTHER" id="PTHR10134">
    <property type="entry name" value="CYTOCHROME B-C1 COMPLEX SUBUNIT RIESKE, MITOCHONDRIAL"/>
    <property type="match status" value="1"/>
</dbReference>
<dbReference type="Pfam" id="PF00355">
    <property type="entry name" value="Rieske"/>
    <property type="match status" value="1"/>
</dbReference>
<dbReference type="NCBIfam" id="TIGR01416">
    <property type="entry name" value="Rieske_proteo"/>
    <property type="match status" value="1"/>
</dbReference>
<accession>A0A835YCT9</accession>
<evidence type="ECO:0000256" key="5">
    <source>
        <dbReference type="ARBA" id="ARBA00022723"/>
    </source>
</evidence>
<comment type="subcellular location">
    <subcellularLocation>
        <location evidence="1">Mitochondrion inner membrane</location>
        <topology evidence="1">Single-pass membrane protein</topology>
    </subcellularLocation>
</comment>
<name>A0A835YCT9_9CHLO</name>
<dbReference type="EMBL" id="JAEHOE010000018">
    <property type="protein sequence ID" value="KAG2496490.1"/>
    <property type="molecule type" value="Genomic_DNA"/>
</dbReference>
<organism evidence="15 16">
    <name type="scientific">Edaphochlamys debaryana</name>
    <dbReference type="NCBI Taxonomy" id="47281"/>
    <lineage>
        <taxon>Eukaryota</taxon>
        <taxon>Viridiplantae</taxon>
        <taxon>Chlorophyta</taxon>
        <taxon>core chlorophytes</taxon>
        <taxon>Chlorophyceae</taxon>
        <taxon>CS clade</taxon>
        <taxon>Chlamydomonadales</taxon>
        <taxon>Chlamydomonadales incertae sedis</taxon>
        <taxon>Edaphochlamys</taxon>
    </lineage>
</organism>
<dbReference type="CDD" id="cd03470">
    <property type="entry name" value="Rieske_cytochrome_bc1"/>
    <property type="match status" value="1"/>
</dbReference>
<dbReference type="OrthoDB" id="1637982at2759"/>
<keyword evidence="9" id="KW-0472">Membrane</keyword>
<dbReference type="EC" id="7.1.1.8" evidence="12"/>
<proteinExistence type="inferred from homology"/>
<evidence type="ECO:0000256" key="11">
    <source>
        <dbReference type="ARBA" id="ARBA00029351"/>
    </source>
</evidence>
<evidence type="ECO:0000256" key="13">
    <source>
        <dbReference type="RuleBase" id="RU004495"/>
    </source>
</evidence>
<dbReference type="InterPro" id="IPR006317">
    <property type="entry name" value="Ubiquinol_cyt_c_Rdtase_Fe-S-su"/>
</dbReference>
<evidence type="ECO:0000256" key="9">
    <source>
        <dbReference type="ARBA" id="ARBA00023136"/>
    </source>
</evidence>
<dbReference type="GO" id="GO:0051537">
    <property type="term" value="F:2 iron, 2 sulfur cluster binding"/>
    <property type="evidence" value="ECO:0007669"/>
    <property type="project" value="UniProtKB-KW"/>
</dbReference>
<feature type="domain" description="Rieske" evidence="14">
    <location>
        <begin position="180"/>
        <end position="265"/>
    </location>
</feature>
<dbReference type="PROSITE" id="PS51296">
    <property type="entry name" value="RIESKE"/>
    <property type="match status" value="1"/>
</dbReference>
<dbReference type="GO" id="GO:0005743">
    <property type="term" value="C:mitochondrial inner membrane"/>
    <property type="evidence" value="ECO:0007669"/>
    <property type="project" value="UniProtKB-SubCell"/>
</dbReference>
<evidence type="ECO:0000313" key="15">
    <source>
        <dbReference type="EMBL" id="KAG2496490.1"/>
    </source>
</evidence>
<evidence type="ECO:0000256" key="6">
    <source>
        <dbReference type="ARBA" id="ARBA00022989"/>
    </source>
</evidence>
<keyword evidence="16" id="KW-1185">Reference proteome</keyword>
<gene>
    <name evidence="15" type="ORF">HYH03_005315</name>
</gene>
<comment type="cofactor">
    <cofactor evidence="12">
        <name>[2Fe-2S] cluster</name>
        <dbReference type="ChEBI" id="CHEBI:190135"/>
    </cofactor>
    <text evidence="12">Binds 1 [2Fe-2S] cluster per subunit.</text>
</comment>
<dbReference type="Gene3D" id="2.102.10.10">
    <property type="entry name" value="Rieske [2Fe-2S] iron-sulphur domain"/>
    <property type="match status" value="1"/>
</dbReference>
<keyword evidence="13" id="KW-0496">Mitochondrion</keyword>
<protein>
    <recommendedName>
        <fullName evidence="12">Cytochrome b-c1 complex subunit Rieske, mitochondrial</fullName>
        <ecNumber evidence="12">7.1.1.8</ecNumber>
    </recommendedName>
</protein>
<evidence type="ECO:0000256" key="7">
    <source>
        <dbReference type="ARBA" id="ARBA00023004"/>
    </source>
</evidence>
<keyword evidence="5" id="KW-0479">Metal-binding</keyword>
<comment type="similarity">
    <text evidence="2">Belongs to the Rieske iron-sulfur protein family.</text>
</comment>
<evidence type="ECO:0000259" key="14">
    <source>
        <dbReference type="PROSITE" id="PS51296"/>
    </source>
</evidence>
<dbReference type="InterPro" id="IPR004192">
    <property type="entry name" value="Rieske_TM"/>
</dbReference>
<dbReference type="GO" id="GO:0046872">
    <property type="term" value="F:metal ion binding"/>
    <property type="evidence" value="ECO:0007669"/>
    <property type="project" value="UniProtKB-KW"/>
</dbReference>
<keyword evidence="12" id="KW-0813">Transport</keyword>
<dbReference type="GO" id="GO:0008121">
    <property type="term" value="F:quinol-cytochrome-c reductase activity"/>
    <property type="evidence" value="ECO:0007669"/>
    <property type="project" value="UniProtKB-EC"/>
</dbReference>
<keyword evidence="10" id="KW-1015">Disulfide bond</keyword>
<keyword evidence="3" id="KW-0812">Transmembrane</keyword>
<dbReference type="InterPro" id="IPR014349">
    <property type="entry name" value="Rieske_Fe-S_prot"/>
</dbReference>
<evidence type="ECO:0000256" key="2">
    <source>
        <dbReference type="ARBA" id="ARBA00010651"/>
    </source>
</evidence>